<gene>
    <name evidence="5" type="ORF">LTLLF_182245</name>
</gene>
<feature type="domain" description="FUZ/MON1/HPS1 first Longin" evidence="2">
    <location>
        <begin position="298"/>
        <end position="455"/>
    </location>
</feature>
<dbReference type="InterPro" id="IPR026053">
    <property type="entry name" value="HPS1"/>
</dbReference>
<dbReference type="Pfam" id="PF19038">
    <property type="entry name" value="Fuz_longin_3"/>
    <property type="match status" value="1"/>
</dbReference>
<name>A0A8J6G4Y4_MICOH</name>
<evidence type="ECO:0000259" key="4">
    <source>
        <dbReference type="Pfam" id="PF19038"/>
    </source>
</evidence>
<feature type="region of interest" description="Disordered" evidence="1">
    <location>
        <begin position="248"/>
        <end position="269"/>
    </location>
</feature>
<feature type="domain" description="FUZ/MON1/HPS1 second Longin" evidence="3">
    <location>
        <begin position="501"/>
        <end position="656"/>
    </location>
</feature>
<dbReference type="GO" id="GO:0005085">
    <property type="term" value="F:guanyl-nucleotide exchange factor activity"/>
    <property type="evidence" value="ECO:0007669"/>
    <property type="project" value="TreeGrafter"/>
</dbReference>
<dbReference type="Proteomes" id="UP000710432">
    <property type="component" value="Unassembled WGS sequence"/>
</dbReference>
<dbReference type="PANTHER" id="PTHR12761:SF1">
    <property type="entry name" value="BLOC-3 COMPLEX MEMBER HPS1"/>
    <property type="match status" value="1"/>
</dbReference>
<dbReference type="InterPro" id="IPR043971">
    <property type="entry name" value="FUZ/MON1/HPS1_longin_2"/>
</dbReference>
<protein>
    <submittedName>
        <fullName evidence="5">Hermansky-Pudlak syndrome 1 protein-like protein</fullName>
    </submittedName>
</protein>
<evidence type="ECO:0000259" key="2">
    <source>
        <dbReference type="Pfam" id="PF19036"/>
    </source>
</evidence>
<comment type="caution">
    <text evidence="5">The sequence shown here is derived from an EMBL/GenBank/DDBJ whole genome shotgun (WGS) entry which is preliminary data.</text>
</comment>
<dbReference type="PANTHER" id="PTHR12761">
    <property type="entry name" value="HERMANSKY-PUDLAK SYNDROME PROTEIN 1"/>
    <property type="match status" value="1"/>
</dbReference>
<dbReference type="GO" id="GO:0031085">
    <property type="term" value="C:BLOC-3 complex"/>
    <property type="evidence" value="ECO:0007669"/>
    <property type="project" value="TreeGrafter"/>
</dbReference>
<sequence>MTFTPGDLALQQDKEQRRRVVPLEADYWLSLLYKRLIGPKVLAVHVAGLQRKPRPGRVIRDKLRIYAHCTNHHNHNYVRGSITLFIINLHRSRKKIKLAGTLRDKLVHQYLLQPYGQEGLKSKSVQLNGQPLVMVDDGTLPELKPRPLRAGRTLVIPPVTMGFYVVKNVNALACRYRTVTNKTSGLRGKGNVKQDQCQTGAGLEPTLHAPVTWLGHVVTPGSALLAGYMLDAESGGSGLSKLMVPTVGKPGVTKPQNGSRGGGWRSAEGSVNVPRAAAPTQAGLTHVTFALAAPWKMKCVLVATEGAEVLFYWTDEEFEESLRLKLRQPENEEEELPALEDQLSTLLAPVIISSMTMLEKLSDTYTSFSTENGIHLYVLHLFGECLFIAINGDHSESEGDLRRKLCVLKYLFEVHFGLVTVDGQLIRKELRPPDLEQRARVWKHFQRLLGTYSHLREQEQGFAVEAVERLIHPQLCELSIETLERHVVQAVNSSPERGSEEALHAFLLVHCKLLAFYSSHGASTLRPADLLALILLVQDLQPAQDSTEEDDSVGDGTCLVVFSFVAGSLLWLDGGTPPTAALRTAEDALQGLVPPSLETPSPRRIFLDANVKENYCPLVPHTMYCLPLWPGITMVLLTKSSNTSLALVLYQLLDGFSLLEKKLKEGQEPGSALRSQPFVGDLRQKMDKFIKNRVGQEIQDCMETKHGACRKLCDQTITGAHQGPPCGKSSGTELASGQHGILGAIGIMASCQWAARLLQACAKLKRQLCAIYRLSFLATAPSRGGPHLPQHLLDQVQKLMKERLLDWKDFLLVKSRRNVTMVPLTPAFTYLEDFPGLVHFIYVDRTTGQMVAPSLSSSEKMSSELGKGPLAAFVKAKVWALVQLARRYLQKGCTTLLFQEGDFRCSYFLWFENDMGCKLQMIEVPVLSDDSVPIGVLGGDYYRKLLRYYSKSRPSEPIRCYELLTLHLSVIPTDLLVQQASQLARRLGEASRVILP</sequence>
<evidence type="ECO:0000313" key="6">
    <source>
        <dbReference type="Proteomes" id="UP000710432"/>
    </source>
</evidence>
<reference evidence="5" key="1">
    <citation type="submission" date="2020-03" db="EMBL/GenBank/DDBJ databases">
        <title>Studies in the Genomics of Life Span.</title>
        <authorList>
            <person name="Glass D."/>
        </authorList>
    </citation>
    <scope>NUCLEOTIDE SEQUENCE</scope>
    <source>
        <strain evidence="5">LTLLF</strain>
        <tissue evidence="5">Muscle</tissue>
    </source>
</reference>
<evidence type="ECO:0000259" key="3">
    <source>
        <dbReference type="Pfam" id="PF19037"/>
    </source>
</evidence>
<dbReference type="GO" id="GO:1903232">
    <property type="term" value="P:melanosome assembly"/>
    <property type="evidence" value="ECO:0007669"/>
    <property type="project" value="TreeGrafter"/>
</dbReference>
<dbReference type="InterPro" id="IPR043970">
    <property type="entry name" value="FUZ/MON1/HPS1_longin_3"/>
</dbReference>
<dbReference type="Pfam" id="PF19036">
    <property type="entry name" value="Fuz_longin_1"/>
    <property type="match status" value="1"/>
</dbReference>
<evidence type="ECO:0000256" key="1">
    <source>
        <dbReference type="SAM" id="MobiDB-lite"/>
    </source>
</evidence>
<dbReference type="EMBL" id="JAATJU010025000">
    <property type="protein sequence ID" value="KAH0504537.1"/>
    <property type="molecule type" value="Genomic_DNA"/>
</dbReference>
<dbReference type="GO" id="GO:0016192">
    <property type="term" value="P:vesicle-mediated transport"/>
    <property type="evidence" value="ECO:0007669"/>
    <property type="project" value="InterPro"/>
</dbReference>
<feature type="domain" description="FUZ/MON1/HPS1 third Longin" evidence="4">
    <location>
        <begin position="836"/>
        <end position="988"/>
    </location>
</feature>
<dbReference type="InterPro" id="IPR043972">
    <property type="entry name" value="FUZ/MON1/HPS1_longin_1"/>
</dbReference>
<evidence type="ECO:0000313" key="5">
    <source>
        <dbReference type="EMBL" id="KAH0504537.1"/>
    </source>
</evidence>
<dbReference type="AlphaFoldDB" id="A0A8J6G4Y4"/>
<organism evidence="5 6">
    <name type="scientific">Microtus ochrogaster</name>
    <name type="common">Prairie vole</name>
    <dbReference type="NCBI Taxonomy" id="79684"/>
    <lineage>
        <taxon>Eukaryota</taxon>
        <taxon>Metazoa</taxon>
        <taxon>Chordata</taxon>
        <taxon>Craniata</taxon>
        <taxon>Vertebrata</taxon>
        <taxon>Euteleostomi</taxon>
        <taxon>Mammalia</taxon>
        <taxon>Eutheria</taxon>
        <taxon>Euarchontoglires</taxon>
        <taxon>Glires</taxon>
        <taxon>Rodentia</taxon>
        <taxon>Myomorpha</taxon>
        <taxon>Muroidea</taxon>
        <taxon>Cricetidae</taxon>
        <taxon>Arvicolinae</taxon>
        <taxon>Microtus</taxon>
    </lineage>
</organism>
<proteinExistence type="predicted"/>
<dbReference type="Pfam" id="PF19037">
    <property type="entry name" value="Fuz_longin_2"/>
    <property type="match status" value="1"/>
</dbReference>
<accession>A0A8J6G4Y4</accession>